<dbReference type="InterPro" id="IPR039391">
    <property type="entry name" value="Phytocyanin-like"/>
</dbReference>
<feature type="domain" description="Phytocyanin" evidence="2">
    <location>
        <begin position="84"/>
        <end position="204"/>
    </location>
</feature>
<dbReference type="Pfam" id="PF02298">
    <property type="entry name" value="Cu_bind_like"/>
    <property type="match status" value="1"/>
</dbReference>
<sequence length="285" mass="31711">MRVSILVIQLKGWGLIAGNTRIPHSYSIEAVIKRQFFVCFCFLNLTTTPSQTPRRMKHRRASSGHIFSCLLLFFCLSGSAQAYKNYTVGDSSGWFDNTQKSNLNYQKWADTKVFSLGDFLVFNTDTNHSVIQTYNLTTYKLCDYDDAQDKDTTQWSTSDPSNTQTHPVTVAVPLVKEGMTYFFSGDYDGDQCKSGQHFKINVTHGQGLPKSLRNSPEDAPSPTSPVAGDDDSAPDTVVPANFSHPKEDSDDQDDKATDNKQKSSSVSISICAQLHVVFLGILLFF</sequence>
<evidence type="ECO:0000313" key="3">
    <source>
        <dbReference type="EMBL" id="KAL2316899.1"/>
    </source>
</evidence>
<dbReference type="Proteomes" id="UP001603857">
    <property type="component" value="Unassembled WGS sequence"/>
</dbReference>
<keyword evidence="4" id="KW-1185">Reference proteome</keyword>
<dbReference type="PANTHER" id="PTHR33021">
    <property type="entry name" value="BLUE COPPER PROTEIN"/>
    <property type="match status" value="1"/>
</dbReference>
<dbReference type="InterPro" id="IPR008972">
    <property type="entry name" value="Cupredoxin"/>
</dbReference>
<dbReference type="AlphaFoldDB" id="A0ABD1L069"/>
<dbReference type="PANTHER" id="PTHR33021:SF6">
    <property type="entry name" value="EARLY NODULIN-LIKE PROTEIN 18"/>
    <property type="match status" value="1"/>
</dbReference>
<organism evidence="3 4">
    <name type="scientific">Flemingia macrophylla</name>
    <dbReference type="NCBI Taxonomy" id="520843"/>
    <lineage>
        <taxon>Eukaryota</taxon>
        <taxon>Viridiplantae</taxon>
        <taxon>Streptophyta</taxon>
        <taxon>Embryophyta</taxon>
        <taxon>Tracheophyta</taxon>
        <taxon>Spermatophyta</taxon>
        <taxon>Magnoliopsida</taxon>
        <taxon>eudicotyledons</taxon>
        <taxon>Gunneridae</taxon>
        <taxon>Pentapetalae</taxon>
        <taxon>rosids</taxon>
        <taxon>fabids</taxon>
        <taxon>Fabales</taxon>
        <taxon>Fabaceae</taxon>
        <taxon>Papilionoideae</taxon>
        <taxon>50 kb inversion clade</taxon>
        <taxon>NPAAA clade</taxon>
        <taxon>indigoferoid/millettioid clade</taxon>
        <taxon>Phaseoleae</taxon>
        <taxon>Flemingia</taxon>
    </lineage>
</organism>
<name>A0ABD1L069_9FABA</name>
<evidence type="ECO:0000256" key="1">
    <source>
        <dbReference type="SAM" id="MobiDB-lite"/>
    </source>
</evidence>
<gene>
    <name evidence="3" type="ORF">Fmac_030775</name>
</gene>
<protein>
    <recommendedName>
        <fullName evidence="2">Phytocyanin domain-containing protein</fullName>
    </recommendedName>
</protein>
<dbReference type="FunFam" id="2.60.40.420:FF:000048">
    <property type="entry name" value="Early nodulin-like protein 18"/>
    <property type="match status" value="1"/>
</dbReference>
<reference evidence="3 4" key="1">
    <citation type="submission" date="2024-08" db="EMBL/GenBank/DDBJ databases">
        <title>Insights into the chromosomal genome structure of Flemingia macrophylla.</title>
        <authorList>
            <person name="Ding Y."/>
            <person name="Zhao Y."/>
            <person name="Bi W."/>
            <person name="Wu M."/>
            <person name="Zhao G."/>
            <person name="Gong Y."/>
            <person name="Li W."/>
            <person name="Zhang P."/>
        </authorList>
    </citation>
    <scope>NUCLEOTIDE SEQUENCE [LARGE SCALE GENOMIC DNA]</scope>
    <source>
        <strain evidence="3">DYQJB</strain>
        <tissue evidence="3">Leaf</tissue>
    </source>
</reference>
<dbReference type="Gene3D" id="2.60.40.420">
    <property type="entry name" value="Cupredoxins - blue copper proteins"/>
    <property type="match status" value="1"/>
</dbReference>
<feature type="region of interest" description="Disordered" evidence="1">
    <location>
        <begin position="205"/>
        <end position="262"/>
    </location>
</feature>
<evidence type="ECO:0000259" key="2">
    <source>
        <dbReference type="PROSITE" id="PS51485"/>
    </source>
</evidence>
<dbReference type="CDD" id="cd04216">
    <property type="entry name" value="Phytocyanin"/>
    <property type="match status" value="1"/>
</dbReference>
<evidence type="ECO:0000313" key="4">
    <source>
        <dbReference type="Proteomes" id="UP001603857"/>
    </source>
</evidence>
<dbReference type="InterPro" id="IPR003245">
    <property type="entry name" value="Phytocyanin_dom"/>
</dbReference>
<accession>A0ABD1L069</accession>
<dbReference type="EMBL" id="JBGMDY010000011">
    <property type="protein sequence ID" value="KAL2316899.1"/>
    <property type="molecule type" value="Genomic_DNA"/>
</dbReference>
<dbReference type="SUPFAM" id="SSF49503">
    <property type="entry name" value="Cupredoxins"/>
    <property type="match status" value="1"/>
</dbReference>
<comment type="caution">
    <text evidence="3">The sequence shown here is derived from an EMBL/GenBank/DDBJ whole genome shotgun (WGS) entry which is preliminary data.</text>
</comment>
<proteinExistence type="predicted"/>
<dbReference type="PROSITE" id="PS51485">
    <property type="entry name" value="PHYTOCYANIN"/>
    <property type="match status" value="1"/>
</dbReference>